<comment type="caution">
    <text evidence="1">The sequence shown here is derived from an EMBL/GenBank/DDBJ whole genome shotgun (WGS) entry which is preliminary data.</text>
</comment>
<accession>A0ACB7THE8</accession>
<reference evidence="1" key="1">
    <citation type="submission" date="2020-05" db="EMBL/GenBank/DDBJ databases">
        <title>Large-scale comparative analyses of tick genomes elucidate their genetic diversity and vector capacities.</title>
        <authorList>
            <person name="Jia N."/>
            <person name="Wang J."/>
            <person name="Shi W."/>
            <person name="Du L."/>
            <person name="Sun Y."/>
            <person name="Zhan W."/>
            <person name="Jiang J."/>
            <person name="Wang Q."/>
            <person name="Zhang B."/>
            <person name="Ji P."/>
            <person name="Sakyi L.B."/>
            <person name="Cui X."/>
            <person name="Yuan T."/>
            <person name="Jiang B."/>
            <person name="Yang W."/>
            <person name="Lam T.T.-Y."/>
            <person name="Chang Q."/>
            <person name="Ding S."/>
            <person name="Wang X."/>
            <person name="Zhu J."/>
            <person name="Ruan X."/>
            <person name="Zhao L."/>
            <person name="Wei J."/>
            <person name="Que T."/>
            <person name="Du C."/>
            <person name="Cheng J."/>
            <person name="Dai P."/>
            <person name="Han X."/>
            <person name="Huang E."/>
            <person name="Gao Y."/>
            <person name="Liu J."/>
            <person name="Shao H."/>
            <person name="Ye R."/>
            <person name="Li L."/>
            <person name="Wei W."/>
            <person name="Wang X."/>
            <person name="Wang C."/>
            <person name="Yang T."/>
            <person name="Huo Q."/>
            <person name="Li W."/>
            <person name="Guo W."/>
            <person name="Chen H."/>
            <person name="Zhou L."/>
            <person name="Ni X."/>
            <person name="Tian J."/>
            <person name="Zhou Y."/>
            <person name="Sheng Y."/>
            <person name="Liu T."/>
            <person name="Pan Y."/>
            <person name="Xia L."/>
            <person name="Li J."/>
            <person name="Zhao F."/>
            <person name="Cao W."/>
        </authorList>
    </citation>
    <scope>NUCLEOTIDE SEQUENCE</scope>
    <source>
        <strain evidence="1">Hyas-2018</strain>
    </source>
</reference>
<proteinExistence type="predicted"/>
<name>A0ACB7THE8_HYAAI</name>
<dbReference type="Proteomes" id="UP000821845">
    <property type="component" value="Chromosome 1"/>
</dbReference>
<evidence type="ECO:0000313" key="1">
    <source>
        <dbReference type="EMBL" id="KAH6946460.1"/>
    </source>
</evidence>
<organism evidence="1 2">
    <name type="scientific">Hyalomma asiaticum</name>
    <name type="common">Tick</name>
    <dbReference type="NCBI Taxonomy" id="266040"/>
    <lineage>
        <taxon>Eukaryota</taxon>
        <taxon>Metazoa</taxon>
        <taxon>Ecdysozoa</taxon>
        <taxon>Arthropoda</taxon>
        <taxon>Chelicerata</taxon>
        <taxon>Arachnida</taxon>
        <taxon>Acari</taxon>
        <taxon>Parasitiformes</taxon>
        <taxon>Ixodida</taxon>
        <taxon>Ixodoidea</taxon>
        <taxon>Ixodidae</taxon>
        <taxon>Hyalomminae</taxon>
        <taxon>Hyalomma</taxon>
    </lineage>
</organism>
<evidence type="ECO:0000313" key="2">
    <source>
        <dbReference type="Proteomes" id="UP000821845"/>
    </source>
</evidence>
<dbReference type="EMBL" id="CM023481">
    <property type="protein sequence ID" value="KAH6946460.1"/>
    <property type="molecule type" value="Genomic_DNA"/>
</dbReference>
<sequence>MEPDQSGGQMDVGLNAEMTRVTEESAGGSGSNQMAMLQMQLRITEMELAMERLRNENGARAAAAVQSTEADRSEDRRLRYTSLLKDVLVPMPTQESLVPSWFDDVEATFDCYDVPGEWRAGLVLPRLSEKARGLLVRLSADERKDYYVLKEAVLKGLRLSSSEYRRLFTQSKKRGDETWSQFAIRLENYLIYYLNGYRVSSVEEFRNLVVTDRLRDTLGAEARSFVIQNEAPAKIMLPLEIAELAESFEESRRGMTNSSEVARGERPNLNSEARRSPTGAGKTVSKKSRGCFVCNSTEHFARECPTVRAGRANLVRTDNPNEGRAVMVEARAVGSVMIAPKFHAIETINLACGESEFKGSIDSGAEISVIRKSVVPGYEPTGTNMKLTGAFGDEAVAELAYVPLRLLGKPQYIGREGKDLGILCAVTNKLAKGVDALITPGDYTELLGETAAVNERPRVEEVLPKAKEQFEMQVTAQVEAVCVYIVRSWRLPGDSHKQTRVGGGMRWPARIADCFGEVCLQVRPRAQVAMVAGTFPSTPRTYVVRERTASTTRTAAAAASPTSGGPRFMTWGARYSRQPRWPAATMVVRVNELWLKTPLAELEQTPYIGVLRRDCRDGRRDDEENAPSAHRK</sequence>
<protein>
    <submittedName>
        <fullName evidence="1">Uncharacterized protein</fullName>
    </submittedName>
</protein>
<gene>
    <name evidence="1" type="ORF">HPB50_013673</name>
</gene>
<keyword evidence="2" id="KW-1185">Reference proteome</keyword>